<evidence type="ECO:0000259" key="1">
    <source>
        <dbReference type="PROSITE" id="PS51186"/>
    </source>
</evidence>
<dbReference type="CDD" id="cd04301">
    <property type="entry name" value="NAT_SF"/>
    <property type="match status" value="1"/>
</dbReference>
<feature type="domain" description="N-acetyltransferase" evidence="1">
    <location>
        <begin position="177"/>
        <end position="308"/>
    </location>
</feature>
<dbReference type="GO" id="GO:0016747">
    <property type="term" value="F:acyltransferase activity, transferring groups other than amino-acyl groups"/>
    <property type="evidence" value="ECO:0007669"/>
    <property type="project" value="InterPro"/>
</dbReference>
<accession>A0A9J6P0M6</accession>
<dbReference type="AlphaFoldDB" id="A0A9J6P0M6"/>
<reference evidence="2" key="2">
    <citation type="submission" date="2021-04" db="EMBL/GenBank/DDBJ databases">
        <authorList>
            <person name="Dong X."/>
        </authorList>
    </citation>
    <scope>NUCLEOTIDE SEQUENCE</scope>
    <source>
        <strain evidence="2">ZWT</strain>
    </source>
</reference>
<sequence length="308" mass="36108">MSITFRYYTDEDFLKLEELILASYGWGNPPWGLSRHEFCRGAHSAWGNVKDNWRHTVGIWEEDENIISAVICEGAWNADAFFLFDSSERQRDSELLERMFHHAETHLSCFTKDYKNNTRYLHLRIPPEYDLIRKMAKERGYGLSQKVERSLILPFAGKKFDVVLPEGYTIVDGNQTPDFFLSNTHMFSFNYTLPTAETGERGFHDLRQMPGYKPELDLCVLDNEGKPVGFAIIWYNDKMPYCELEPLGVVWWCRRKGIARTLIYEAANRVMKMAPQCRGILGGDQQFYWDLGFKVETSNEIWDWSRKF</sequence>
<dbReference type="RefSeq" id="WP_250857874.1">
    <property type="nucleotide sequence ID" value="NZ_JAGSOJ010000001.1"/>
</dbReference>
<dbReference type="SUPFAM" id="SSF55729">
    <property type="entry name" value="Acyl-CoA N-acyltransferases (Nat)"/>
    <property type="match status" value="1"/>
</dbReference>
<organism evidence="2 3">
    <name type="scientific">Oceanirhabdus seepicola</name>
    <dbReference type="NCBI Taxonomy" id="2828781"/>
    <lineage>
        <taxon>Bacteria</taxon>
        <taxon>Bacillati</taxon>
        <taxon>Bacillota</taxon>
        <taxon>Clostridia</taxon>
        <taxon>Eubacteriales</taxon>
        <taxon>Clostridiaceae</taxon>
        <taxon>Oceanirhabdus</taxon>
    </lineage>
</organism>
<dbReference type="Pfam" id="PF00583">
    <property type="entry name" value="Acetyltransf_1"/>
    <property type="match status" value="1"/>
</dbReference>
<reference evidence="2" key="1">
    <citation type="journal article" date="2021" name="mSystems">
        <title>Bacteria and Archaea Synergistically Convert Glycine Betaine to Biogenic Methane in the Formosa Cold Seep of the South China Sea.</title>
        <authorList>
            <person name="Li L."/>
            <person name="Zhang W."/>
            <person name="Zhang S."/>
            <person name="Song L."/>
            <person name="Sun Q."/>
            <person name="Zhang H."/>
            <person name="Xiang H."/>
            <person name="Dong X."/>
        </authorList>
    </citation>
    <scope>NUCLEOTIDE SEQUENCE</scope>
    <source>
        <strain evidence="2">ZWT</strain>
    </source>
</reference>
<evidence type="ECO:0000313" key="2">
    <source>
        <dbReference type="EMBL" id="MCM1989008.1"/>
    </source>
</evidence>
<name>A0A9J6P0M6_9CLOT</name>
<keyword evidence="3" id="KW-1185">Reference proteome</keyword>
<proteinExistence type="predicted"/>
<dbReference type="PROSITE" id="PS51186">
    <property type="entry name" value="GNAT"/>
    <property type="match status" value="1"/>
</dbReference>
<gene>
    <name evidence="2" type="ORF">KDK92_04585</name>
</gene>
<evidence type="ECO:0000313" key="3">
    <source>
        <dbReference type="Proteomes" id="UP001056429"/>
    </source>
</evidence>
<dbReference type="Proteomes" id="UP001056429">
    <property type="component" value="Unassembled WGS sequence"/>
</dbReference>
<dbReference type="InterPro" id="IPR016181">
    <property type="entry name" value="Acyl_CoA_acyltransferase"/>
</dbReference>
<dbReference type="Gene3D" id="3.40.630.30">
    <property type="match status" value="1"/>
</dbReference>
<protein>
    <submittedName>
        <fullName evidence="2">GNAT family N-acetyltransferase</fullName>
    </submittedName>
</protein>
<dbReference type="EMBL" id="JAGSOJ010000001">
    <property type="protein sequence ID" value="MCM1989008.1"/>
    <property type="molecule type" value="Genomic_DNA"/>
</dbReference>
<dbReference type="InterPro" id="IPR000182">
    <property type="entry name" value="GNAT_dom"/>
</dbReference>
<comment type="caution">
    <text evidence="2">The sequence shown here is derived from an EMBL/GenBank/DDBJ whole genome shotgun (WGS) entry which is preliminary data.</text>
</comment>